<proteinExistence type="predicted"/>
<gene>
    <name evidence="1" type="ORF">UFOPK2602_01490</name>
    <name evidence="2" type="ORF">UFOPK3417_00138</name>
</gene>
<sequence>MSVMVPLSKLFESYTMRTREPIVNAPTLLTVKIAVPEPSVSPVDDVMPSNPRPVAPC</sequence>
<organism evidence="2">
    <name type="scientific">freshwater metagenome</name>
    <dbReference type="NCBI Taxonomy" id="449393"/>
    <lineage>
        <taxon>unclassified sequences</taxon>
        <taxon>metagenomes</taxon>
        <taxon>ecological metagenomes</taxon>
    </lineage>
</organism>
<evidence type="ECO:0000313" key="2">
    <source>
        <dbReference type="EMBL" id="CAB4859395.1"/>
    </source>
</evidence>
<evidence type="ECO:0000313" key="1">
    <source>
        <dbReference type="EMBL" id="CAB4717247.1"/>
    </source>
</evidence>
<accession>A0A6J7CR13</accession>
<protein>
    <submittedName>
        <fullName evidence="2">Unannotated protein</fullName>
    </submittedName>
</protein>
<name>A0A6J7CR13_9ZZZZ</name>
<dbReference type="EMBL" id="CAFBLR010000005">
    <property type="protein sequence ID" value="CAB4859395.1"/>
    <property type="molecule type" value="Genomic_DNA"/>
</dbReference>
<dbReference type="EMBL" id="CAEZXX010000107">
    <property type="protein sequence ID" value="CAB4717247.1"/>
    <property type="molecule type" value="Genomic_DNA"/>
</dbReference>
<dbReference type="AlphaFoldDB" id="A0A6J7CR13"/>
<reference evidence="2" key="1">
    <citation type="submission" date="2020-05" db="EMBL/GenBank/DDBJ databases">
        <authorList>
            <person name="Chiriac C."/>
            <person name="Salcher M."/>
            <person name="Ghai R."/>
            <person name="Kavagutti S V."/>
        </authorList>
    </citation>
    <scope>NUCLEOTIDE SEQUENCE</scope>
</reference>